<sequence length="371" mass="42451">MLNASMLERLSCNIFITNFPAYFSSKDLWNTCSKFGTVLDVYIPNKVSKQGTKTSDSQKSHPNVPLNTSKPSYAKVLGKKESPQNHDEPVIVLEEGMLNFEGEPVLVGCVKDFISLSNLQNVFYYEGFNEIKITYLGSFWVMMEFDSFQSCDKFRTHESINSWFSSLSPWTPHFEVQDRIVWIDVEGIPLRAWSKTTFNKIARKWGELVYMDDSNSANKYILRICVKAAFFHLIAESLKVIIKGKVYVVRAKEVTDNIAESKLINGDARKNQPGQHILKPSNHPSRDPFGLEDLTRKSAKKGNKVAHEMNDSNLKFPPGFTPQHSDHYEYEKVEALRESTTPQDSKKTLWLVQSSNETGFLFWNVFKSSLM</sequence>
<reference evidence="2" key="1">
    <citation type="journal article" date="2019" name="Sci. Rep.">
        <title>Draft genome of Tanacetum cinerariifolium, the natural source of mosquito coil.</title>
        <authorList>
            <person name="Yamashiro T."/>
            <person name="Shiraishi A."/>
            <person name="Satake H."/>
            <person name="Nakayama K."/>
        </authorList>
    </citation>
    <scope>NUCLEOTIDE SEQUENCE</scope>
</reference>
<dbReference type="AlphaFoldDB" id="A0A6L2N2N5"/>
<proteinExistence type="predicted"/>
<comment type="caution">
    <text evidence="2">The sequence shown here is derived from an EMBL/GenBank/DDBJ whole genome shotgun (WGS) entry which is preliminary data.</text>
</comment>
<dbReference type="InterPro" id="IPR035979">
    <property type="entry name" value="RBD_domain_sf"/>
</dbReference>
<dbReference type="InterPro" id="IPR012677">
    <property type="entry name" value="Nucleotide-bd_a/b_plait_sf"/>
</dbReference>
<organism evidence="2">
    <name type="scientific">Tanacetum cinerariifolium</name>
    <name type="common">Dalmatian daisy</name>
    <name type="synonym">Chrysanthemum cinerariifolium</name>
    <dbReference type="NCBI Taxonomy" id="118510"/>
    <lineage>
        <taxon>Eukaryota</taxon>
        <taxon>Viridiplantae</taxon>
        <taxon>Streptophyta</taxon>
        <taxon>Embryophyta</taxon>
        <taxon>Tracheophyta</taxon>
        <taxon>Spermatophyta</taxon>
        <taxon>Magnoliopsida</taxon>
        <taxon>eudicotyledons</taxon>
        <taxon>Gunneridae</taxon>
        <taxon>Pentapetalae</taxon>
        <taxon>asterids</taxon>
        <taxon>campanulids</taxon>
        <taxon>Asterales</taxon>
        <taxon>Asteraceae</taxon>
        <taxon>Asteroideae</taxon>
        <taxon>Anthemideae</taxon>
        <taxon>Anthemidinae</taxon>
        <taxon>Tanacetum</taxon>
    </lineage>
</organism>
<dbReference type="CDD" id="cd00590">
    <property type="entry name" value="RRM_SF"/>
    <property type="match status" value="1"/>
</dbReference>
<gene>
    <name evidence="2" type="ORF">Tci_051867</name>
</gene>
<dbReference type="PANTHER" id="PTHR34427">
    <property type="entry name" value="DUF4283 DOMAIN PROTEIN"/>
    <property type="match status" value="1"/>
</dbReference>
<dbReference type="SUPFAM" id="SSF54928">
    <property type="entry name" value="RNA-binding domain, RBD"/>
    <property type="match status" value="1"/>
</dbReference>
<dbReference type="EMBL" id="BKCJ010007968">
    <property type="protein sequence ID" value="GEU79889.1"/>
    <property type="molecule type" value="Genomic_DNA"/>
</dbReference>
<protein>
    <submittedName>
        <fullName evidence="2">Uncharacterized protein</fullName>
    </submittedName>
</protein>
<evidence type="ECO:0000256" key="1">
    <source>
        <dbReference type="SAM" id="MobiDB-lite"/>
    </source>
</evidence>
<dbReference type="PANTHER" id="PTHR34427:SF5">
    <property type="entry name" value="DUF4283 DOMAIN-CONTAINING PROTEIN"/>
    <property type="match status" value="1"/>
</dbReference>
<dbReference type="GO" id="GO:0003676">
    <property type="term" value="F:nucleic acid binding"/>
    <property type="evidence" value="ECO:0007669"/>
    <property type="project" value="InterPro"/>
</dbReference>
<dbReference type="Gene3D" id="3.30.70.330">
    <property type="match status" value="1"/>
</dbReference>
<name>A0A6L2N2N5_TANCI</name>
<accession>A0A6L2N2N5</accession>
<feature type="region of interest" description="Disordered" evidence="1">
    <location>
        <begin position="265"/>
        <end position="289"/>
    </location>
</feature>
<feature type="region of interest" description="Disordered" evidence="1">
    <location>
        <begin position="49"/>
        <end position="70"/>
    </location>
</feature>
<evidence type="ECO:0000313" key="2">
    <source>
        <dbReference type="EMBL" id="GEU79889.1"/>
    </source>
</evidence>